<keyword evidence="2" id="KW-0472">Membrane</keyword>
<dbReference type="GO" id="GO:0016779">
    <property type="term" value="F:nucleotidyltransferase activity"/>
    <property type="evidence" value="ECO:0007669"/>
    <property type="project" value="TreeGrafter"/>
</dbReference>
<organism evidence="4 5">
    <name type="scientific">Alistipes putredinis</name>
    <dbReference type="NCBI Taxonomy" id="28117"/>
    <lineage>
        <taxon>Bacteria</taxon>
        <taxon>Pseudomonadati</taxon>
        <taxon>Bacteroidota</taxon>
        <taxon>Bacteroidia</taxon>
        <taxon>Bacteroidales</taxon>
        <taxon>Rikenellaceae</taxon>
        <taxon>Alistipes</taxon>
    </lineage>
</organism>
<evidence type="ECO:0000256" key="1">
    <source>
        <dbReference type="ARBA" id="ARBA00009919"/>
    </source>
</evidence>
<name>A0A1Q6F4I0_9BACT</name>
<dbReference type="EMBL" id="MNQH01000032">
    <property type="protein sequence ID" value="OKY93814.1"/>
    <property type="molecule type" value="Genomic_DNA"/>
</dbReference>
<dbReference type="CDD" id="cd00757">
    <property type="entry name" value="ThiF_MoeB_HesA_family"/>
    <property type="match status" value="1"/>
</dbReference>
<evidence type="ECO:0000313" key="4">
    <source>
        <dbReference type="EMBL" id="OKY93814.1"/>
    </source>
</evidence>
<dbReference type="GO" id="GO:0004792">
    <property type="term" value="F:thiosulfate-cyanide sulfurtransferase activity"/>
    <property type="evidence" value="ECO:0007669"/>
    <property type="project" value="TreeGrafter"/>
</dbReference>
<comment type="similarity">
    <text evidence="1">Belongs to the HesA/MoeB/ThiF family.</text>
</comment>
<dbReference type="RefSeq" id="WP_278339405.1">
    <property type="nucleotide sequence ID" value="NZ_BAAFLA010000029.1"/>
</dbReference>
<dbReference type="InterPro" id="IPR035985">
    <property type="entry name" value="Ubiquitin-activating_enz"/>
</dbReference>
<dbReference type="FunFam" id="3.40.50.720:FF:000080">
    <property type="entry name" value="Thiazole biosynthesis adenylyltransferase ThiF"/>
    <property type="match status" value="1"/>
</dbReference>
<accession>A0A1Q6F4I0</accession>
<dbReference type="InterPro" id="IPR045886">
    <property type="entry name" value="ThiF/MoeB/HesA"/>
</dbReference>
<feature type="domain" description="THIF-type NAD/FAD binding fold" evidence="3">
    <location>
        <begin position="5"/>
        <end position="228"/>
    </location>
</feature>
<dbReference type="GO" id="GO:0005829">
    <property type="term" value="C:cytosol"/>
    <property type="evidence" value="ECO:0007669"/>
    <property type="project" value="TreeGrafter"/>
</dbReference>
<dbReference type="PANTHER" id="PTHR10953:SF102">
    <property type="entry name" value="ADENYLYLTRANSFERASE AND SULFURTRANSFERASE MOCS3"/>
    <property type="match status" value="1"/>
</dbReference>
<dbReference type="GO" id="GO:0008641">
    <property type="term" value="F:ubiquitin-like modifier activating enzyme activity"/>
    <property type="evidence" value="ECO:0007669"/>
    <property type="project" value="InterPro"/>
</dbReference>
<dbReference type="SUPFAM" id="SSF69572">
    <property type="entry name" value="Activating enzymes of the ubiquitin-like proteins"/>
    <property type="match status" value="1"/>
</dbReference>
<keyword evidence="2" id="KW-0812">Transmembrane</keyword>
<proteinExistence type="inferred from homology"/>
<dbReference type="STRING" id="28117.BHV66_07880"/>
<keyword evidence="2" id="KW-1133">Transmembrane helix</keyword>
<dbReference type="InterPro" id="IPR000594">
    <property type="entry name" value="ThiF_NAD_FAD-bd"/>
</dbReference>
<protein>
    <submittedName>
        <fullName evidence="4">Molybdopterin biosynthesis protein</fullName>
    </submittedName>
</protein>
<dbReference type="Gene3D" id="3.40.50.720">
    <property type="entry name" value="NAD(P)-binding Rossmann-like Domain"/>
    <property type="match status" value="1"/>
</dbReference>
<feature type="transmembrane region" description="Helical" evidence="2">
    <location>
        <begin position="21"/>
        <end position="43"/>
    </location>
</feature>
<dbReference type="Proteomes" id="UP000187417">
    <property type="component" value="Unassembled WGS sequence"/>
</dbReference>
<dbReference type="Pfam" id="PF00899">
    <property type="entry name" value="ThiF"/>
    <property type="match status" value="1"/>
</dbReference>
<comment type="caution">
    <text evidence="4">The sequence shown here is derived from an EMBL/GenBank/DDBJ whole genome shotgun (WGS) entry which is preliminary data.</text>
</comment>
<dbReference type="GO" id="GO:0008146">
    <property type="term" value="F:sulfotransferase activity"/>
    <property type="evidence" value="ECO:0007669"/>
    <property type="project" value="TreeGrafter"/>
</dbReference>
<sequence length="231" mass="25245">MEERYARQTMLPEIGEQGQRRLSEASVLIVGIGGLGSAAALYLTGAGVGRIGLADADTVSKSNLQRQVLYTEGQVGMPKSAAARERLAALSSHTAFECRPEGITPENARPILDGYDLILDCCDNFPTRYLLDDLCAACRKPWVHGSIGEFYGQVTVFNGRKGRRYRDLYPDRKALCARPRITQGVLGTVPGVIGTLQASEAIKYLCGFGEPLDGRLFTIDLRTLQTQIIDY</sequence>
<gene>
    <name evidence="4" type="ORF">BHV66_07880</name>
</gene>
<evidence type="ECO:0000259" key="3">
    <source>
        <dbReference type="Pfam" id="PF00899"/>
    </source>
</evidence>
<dbReference type="PANTHER" id="PTHR10953">
    <property type="entry name" value="UBIQUITIN-ACTIVATING ENZYME E1"/>
    <property type="match status" value="1"/>
</dbReference>
<dbReference type="AlphaFoldDB" id="A0A1Q6F4I0"/>
<reference evidence="4 5" key="1">
    <citation type="journal article" date="2016" name="Nat. Biotechnol.">
        <title>Measurement of bacterial replication rates in microbial communities.</title>
        <authorList>
            <person name="Brown C.T."/>
            <person name="Olm M.R."/>
            <person name="Thomas B.C."/>
            <person name="Banfield J.F."/>
        </authorList>
    </citation>
    <scope>NUCLEOTIDE SEQUENCE [LARGE SCALE GENOMIC DNA]</scope>
    <source>
        <strain evidence="4">CAG:67_53_122</strain>
    </source>
</reference>
<evidence type="ECO:0000256" key="2">
    <source>
        <dbReference type="SAM" id="Phobius"/>
    </source>
</evidence>
<evidence type="ECO:0000313" key="5">
    <source>
        <dbReference type="Proteomes" id="UP000187417"/>
    </source>
</evidence>